<dbReference type="EMBL" id="KX488853">
    <property type="protein sequence ID" value="AOO91217.1"/>
    <property type="molecule type" value="Genomic_DNA"/>
</dbReference>
<dbReference type="RefSeq" id="WP_141678142.1">
    <property type="nucleotide sequence ID" value="NZ_MAMO01000037.1"/>
</dbReference>
<sequence length="225" mass="25254">MSKSMQYLKTPQDAALYCTLRRALRKAPDFIRGSDCVVLLNVPSDRSGEDYDACAASLLLRLSADRDDMAYVMIAATDKPRTIIKRLDGDCSRKRRLLIFREQGAEIPIQVMLGVDGEVDIPPISAMDFRIGCRIAYQIDVTSSEAEAAMSYPLPHVWAALRRGRPIRNALARLAEASALDVKQPRDKREGLPPLQEMFGYGAAKEWGLELAKDLIDWQRGKIDW</sequence>
<keyword evidence="1" id="KW-0378">Hydrolase</keyword>
<reference evidence="1" key="2">
    <citation type="journal article" date="2016" name="Front. Microbiol.">
        <title>The Regulatory Protein RosR Affects Rhizobium leguminosarum bv. trifolii Protein Profiles, Cell Surface Properties, and Symbiosis with Clover.</title>
        <authorList>
            <person name="Rachwal K."/>
            <person name="Boguszewska A."/>
            <person name="Kopcinska J."/>
            <person name="Karas M."/>
            <person name="Tchorzewski M."/>
            <person name="Janczarek M."/>
        </authorList>
    </citation>
    <scope>NUCLEOTIDE SEQUENCE</scope>
    <source>
        <strain evidence="1">Rt24.2</strain>
    </source>
</reference>
<accession>A0A1C9HWY6</accession>
<proteinExistence type="predicted"/>
<organism evidence="1">
    <name type="scientific">Rhizobium leguminosarum bv. trifolii</name>
    <dbReference type="NCBI Taxonomy" id="386"/>
    <lineage>
        <taxon>Bacteria</taxon>
        <taxon>Pseudomonadati</taxon>
        <taxon>Pseudomonadota</taxon>
        <taxon>Alphaproteobacteria</taxon>
        <taxon>Hyphomicrobiales</taxon>
        <taxon>Rhizobiaceae</taxon>
        <taxon>Rhizobium/Agrobacterium group</taxon>
        <taxon>Rhizobium</taxon>
    </lineage>
</organism>
<protein>
    <submittedName>
        <fullName evidence="1">Putative ATP-dependent hydrolase protein</fullName>
    </submittedName>
</protein>
<name>A0A1C9HWY6_RHILT</name>
<dbReference type="GO" id="GO:0016787">
    <property type="term" value="F:hydrolase activity"/>
    <property type="evidence" value="ECO:0007669"/>
    <property type="project" value="UniProtKB-KW"/>
</dbReference>
<reference evidence="1" key="1">
    <citation type="journal article" date="2015" name="BMC Genomics">
        <title>Transcriptome profiling of a Rhizobium leguminosarum bv. trifolii rosR mutant reveals the role of the transcriptional regulator RosR in motility, synthesis of cell-surface components, and other cellular processes.</title>
        <authorList>
            <person name="Rachwal K."/>
            <person name="Matczynska E."/>
            <person name="Janczarek M."/>
        </authorList>
    </citation>
    <scope>NUCLEOTIDE SEQUENCE</scope>
    <source>
        <strain evidence="1">Rt24.2</strain>
    </source>
</reference>
<evidence type="ECO:0000313" key="1">
    <source>
        <dbReference type="EMBL" id="AOO91217.1"/>
    </source>
</evidence>
<dbReference type="AlphaFoldDB" id="A0A1C9HWY6"/>